<name>A0ACC0CAE6_CATRO</name>
<comment type="caution">
    <text evidence="1">The sequence shown here is derived from an EMBL/GenBank/DDBJ whole genome shotgun (WGS) entry which is preliminary data.</text>
</comment>
<accession>A0ACC0CAE6</accession>
<dbReference type="EMBL" id="CM044701">
    <property type="protein sequence ID" value="KAI5681850.1"/>
    <property type="molecule type" value="Genomic_DNA"/>
</dbReference>
<gene>
    <name evidence="1" type="ORF">M9H77_03078</name>
</gene>
<organism evidence="1 2">
    <name type="scientific">Catharanthus roseus</name>
    <name type="common">Madagascar periwinkle</name>
    <name type="synonym">Vinca rosea</name>
    <dbReference type="NCBI Taxonomy" id="4058"/>
    <lineage>
        <taxon>Eukaryota</taxon>
        <taxon>Viridiplantae</taxon>
        <taxon>Streptophyta</taxon>
        <taxon>Embryophyta</taxon>
        <taxon>Tracheophyta</taxon>
        <taxon>Spermatophyta</taxon>
        <taxon>Magnoliopsida</taxon>
        <taxon>eudicotyledons</taxon>
        <taxon>Gunneridae</taxon>
        <taxon>Pentapetalae</taxon>
        <taxon>asterids</taxon>
        <taxon>lamiids</taxon>
        <taxon>Gentianales</taxon>
        <taxon>Apocynaceae</taxon>
        <taxon>Rauvolfioideae</taxon>
        <taxon>Vinceae</taxon>
        <taxon>Catharanthinae</taxon>
        <taxon>Catharanthus</taxon>
    </lineage>
</organism>
<keyword evidence="2" id="KW-1185">Reference proteome</keyword>
<sequence length="114" mass="13298">MCQLVRIAASRLYYFRQFHPSDFLIDAELLKDSPHICLECIHRDRVLGTSLILLIMRLQTHHHPQLVAKMTLRCQIEWFSLLVKNHQQSGPATYLLQRRESTPFSSCPIGNHNC</sequence>
<proteinExistence type="predicted"/>
<reference evidence="2" key="1">
    <citation type="journal article" date="2023" name="Nat. Plants">
        <title>Single-cell RNA sequencing provides a high-resolution roadmap for understanding the multicellular compartmentation of specialized metabolism.</title>
        <authorList>
            <person name="Sun S."/>
            <person name="Shen X."/>
            <person name="Li Y."/>
            <person name="Li Y."/>
            <person name="Wang S."/>
            <person name="Li R."/>
            <person name="Zhang H."/>
            <person name="Shen G."/>
            <person name="Guo B."/>
            <person name="Wei J."/>
            <person name="Xu J."/>
            <person name="St-Pierre B."/>
            <person name="Chen S."/>
            <person name="Sun C."/>
        </authorList>
    </citation>
    <scope>NUCLEOTIDE SEQUENCE [LARGE SCALE GENOMIC DNA]</scope>
</reference>
<protein>
    <submittedName>
        <fullName evidence="1">Uncharacterized protein</fullName>
    </submittedName>
</protein>
<evidence type="ECO:0000313" key="1">
    <source>
        <dbReference type="EMBL" id="KAI5681850.1"/>
    </source>
</evidence>
<evidence type="ECO:0000313" key="2">
    <source>
        <dbReference type="Proteomes" id="UP001060085"/>
    </source>
</evidence>
<dbReference type="Proteomes" id="UP001060085">
    <property type="component" value="Linkage Group LG01"/>
</dbReference>